<dbReference type="PROSITE" id="PS01156">
    <property type="entry name" value="TONB_DEPENDENT_REC_2"/>
    <property type="match status" value="1"/>
</dbReference>
<accession>A0A6S7E4D0</accession>
<dbReference type="GO" id="GO:0044718">
    <property type="term" value="P:siderophore transmembrane transport"/>
    <property type="evidence" value="ECO:0007669"/>
    <property type="project" value="TreeGrafter"/>
</dbReference>
<dbReference type="Proteomes" id="UP000494203">
    <property type="component" value="Unassembled WGS sequence"/>
</dbReference>
<keyword evidence="6 14" id="KW-0732">Signal</keyword>
<keyword evidence="3 11" id="KW-0813">Transport</keyword>
<dbReference type="GO" id="GO:0015344">
    <property type="term" value="F:siderophore uptake transmembrane transporter activity"/>
    <property type="evidence" value="ECO:0007669"/>
    <property type="project" value="TreeGrafter"/>
</dbReference>
<keyword evidence="5 11" id="KW-0812">Transmembrane</keyword>
<comment type="similarity">
    <text evidence="2 11 13">Belongs to the TonB-dependent receptor family.</text>
</comment>
<evidence type="ECO:0000256" key="2">
    <source>
        <dbReference type="ARBA" id="ARBA00009810"/>
    </source>
</evidence>
<dbReference type="CDD" id="cd01347">
    <property type="entry name" value="ligand_gated_channel"/>
    <property type="match status" value="1"/>
</dbReference>
<dbReference type="InterPro" id="IPR000531">
    <property type="entry name" value="Beta-barrel_TonB"/>
</dbReference>
<dbReference type="AlphaFoldDB" id="A0A6S7E4D0"/>
<dbReference type="EMBL" id="CADIKZ010000011">
    <property type="protein sequence ID" value="CAB3895007.1"/>
    <property type="molecule type" value="Genomic_DNA"/>
</dbReference>
<proteinExistence type="inferred from homology"/>
<gene>
    <name evidence="17" type="primary">btuB_5</name>
    <name evidence="17" type="ORF">LMG26788_03974</name>
</gene>
<feature type="chain" id="PRO_5028994842" evidence="14">
    <location>
        <begin position="28"/>
        <end position="722"/>
    </location>
</feature>
<evidence type="ECO:0000256" key="5">
    <source>
        <dbReference type="ARBA" id="ARBA00022692"/>
    </source>
</evidence>
<protein>
    <submittedName>
        <fullName evidence="17">Vitamin B12 transporter BtuB</fullName>
    </submittedName>
</protein>
<evidence type="ECO:0000256" key="3">
    <source>
        <dbReference type="ARBA" id="ARBA00022448"/>
    </source>
</evidence>
<feature type="domain" description="TonB-dependent receptor plug" evidence="16">
    <location>
        <begin position="67"/>
        <end position="167"/>
    </location>
</feature>
<evidence type="ECO:0000256" key="12">
    <source>
        <dbReference type="PROSITE-ProRule" id="PRU10144"/>
    </source>
</evidence>
<organism evidence="17 18">
    <name type="scientific">Achromobacter pulmonis</name>
    <dbReference type="NCBI Taxonomy" id="1389932"/>
    <lineage>
        <taxon>Bacteria</taxon>
        <taxon>Pseudomonadati</taxon>
        <taxon>Pseudomonadota</taxon>
        <taxon>Betaproteobacteria</taxon>
        <taxon>Burkholderiales</taxon>
        <taxon>Alcaligenaceae</taxon>
        <taxon>Achromobacter</taxon>
    </lineage>
</organism>
<dbReference type="PANTHER" id="PTHR30069:SF29">
    <property type="entry name" value="HEMOGLOBIN AND HEMOGLOBIN-HAPTOGLOBIN-BINDING PROTEIN 1-RELATED"/>
    <property type="match status" value="1"/>
</dbReference>
<name>A0A6S7E4D0_9BURK</name>
<keyword evidence="9" id="KW-0675">Receptor</keyword>
<dbReference type="InterPro" id="IPR036942">
    <property type="entry name" value="Beta-barrel_TonB_sf"/>
</dbReference>
<keyword evidence="8 11" id="KW-0472">Membrane</keyword>
<evidence type="ECO:0000256" key="8">
    <source>
        <dbReference type="ARBA" id="ARBA00023136"/>
    </source>
</evidence>
<evidence type="ECO:0000256" key="10">
    <source>
        <dbReference type="ARBA" id="ARBA00023237"/>
    </source>
</evidence>
<reference evidence="17 18" key="1">
    <citation type="submission" date="2020-04" db="EMBL/GenBank/DDBJ databases">
        <authorList>
            <person name="De Canck E."/>
        </authorList>
    </citation>
    <scope>NUCLEOTIDE SEQUENCE [LARGE SCALE GENOMIC DNA]</scope>
    <source>
        <strain evidence="17 18">LMG 26788</strain>
    </source>
</reference>
<evidence type="ECO:0000256" key="7">
    <source>
        <dbReference type="ARBA" id="ARBA00023077"/>
    </source>
</evidence>
<dbReference type="Pfam" id="PF00593">
    <property type="entry name" value="TonB_dep_Rec_b-barrel"/>
    <property type="match status" value="1"/>
</dbReference>
<dbReference type="PROSITE" id="PS52016">
    <property type="entry name" value="TONB_DEPENDENT_REC_3"/>
    <property type="match status" value="1"/>
</dbReference>
<dbReference type="PANTHER" id="PTHR30069">
    <property type="entry name" value="TONB-DEPENDENT OUTER MEMBRANE RECEPTOR"/>
    <property type="match status" value="1"/>
</dbReference>
<evidence type="ECO:0000256" key="13">
    <source>
        <dbReference type="RuleBase" id="RU003357"/>
    </source>
</evidence>
<feature type="short sequence motif" description="TonB C-terminal box" evidence="12">
    <location>
        <begin position="705"/>
        <end position="722"/>
    </location>
</feature>
<evidence type="ECO:0000256" key="1">
    <source>
        <dbReference type="ARBA" id="ARBA00004571"/>
    </source>
</evidence>
<keyword evidence="10 11" id="KW-0998">Cell outer membrane</keyword>
<feature type="domain" description="TonB-dependent receptor-like beta-barrel" evidence="15">
    <location>
        <begin position="299"/>
        <end position="683"/>
    </location>
</feature>
<keyword evidence="7 13" id="KW-0798">TonB box</keyword>
<dbReference type="Gene3D" id="2.170.130.10">
    <property type="entry name" value="TonB-dependent receptor, plug domain"/>
    <property type="match status" value="1"/>
</dbReference>
<dbReference type="SUPFAM" id="SSF56935">
    <property type="entry name" value="Porins"/>
    <property type="match status" value="1"/>
</dbReference>
<dbReference type="InterPro" id="IPR037066">
    <property type="entry name" value="Plug_dom_sf"/>
</dbReference>
<evidence type="ECO:0000313" key="18">
    <source>
        <dbReference type="Proteomes" id="UP000494203"/>
    </source>
</evidence>
<evidence type="ECO:0000313" key="17">
    <source>
        <dbReference type="EMBL" id="CAB3895007.1"/>
    </source>
</evidence>
<keyword evidence="18" id="KW-1185">Reference proteome</keyword>
<evidence type="ECO:0000256" key="6">
    <source>
        <dbReference type="ARBA" id="ARBA00022729"/>
    </source>
</evidence>
<keyword evidence="4 11" id="KW-1134">Transmembrane beta strand</keyword>
<comment type="subcellular location">
    <subcellularLocation>
        <location evidence="1 11">Cell outer membrane</location>
        <topology evidence="1 11">Multi-pass membrane protein</topology>
    </subcellularLocation>
</comment>
<evidence type="ECO:0000259" key="16">
    <source>
        <dbReference type="Pfam" id="PF07715"/>
    </source>
</evidence>
<evidence type="ECO:0000259" key="15">
    <source>
        <dbReference type="Pfam" id="PF00593"/>
    </source>
</evidence>
<dbReference type="InterPro" id="IPR012910">
    <property type="entry name" value="Plug_dom"/>
</dbReference>
<feature type="signal peptide" evidence="14">
    <location>
        <begin position="1"/>
        <end position="27"/>
    </location>
</feature>
<evidence type="ECO:0000256" key="4">
    <source>
        <dbReference type="ARBA" id="ARBA00022452"/>
    </source>
</evidence>
<dbReference type="Gene3D" id="2.40.170.20">
    <property type="entry name" value="TonB-dependent receptor, beta-barrel domain"/>
    <property type="match status" value="1"/>
</dbReference>
<dbReference type="InterPro" id="IPR010917">
    <property type="entry name" value="TonB_rcpt_CS"/>
</dbReference>
<dbReference type="Pfam" id="PF07715">
    <property type="entry name" value="Plug"/>
    <property type="match status" value="1"/>
</dbReference>
<dbReference type="GO" id="GO:0009279">
    <property type="term" value="C:cell outer membrane"/>
    <property type="evidence" value="ECO:0007669"/>
    <property type="project" value="UniProtKB-SubCell"/>
</dbReference>
<sequence length="722" mass="78080">MTQSFPPSPLVRAFLLAAITLGAPATAADTAAQLPAIRVTADDDAVDDGRLHAIGAVPPAATLDHAVTQSVSVVDRQDIDRLSPISTLELIGRIPNATINHTGGIAGTVFLRGMNTNDMRVPVFIDGNRFRGRNTLQFMLISPTELEQVEVVRGPDSARFGSDGLGGLINFVTRRAHGNLEHAFQLNGGEVSAAWRSNANAMQASAALEAAGDGFDLRVYATGRRASNFSSAAEEVPNSGFRGAGGGIVLGYMPDARQRIEISGRMAHVNDDAAGAVPPYPLASSHRDPLAVKQGKLAYAGEFDGLISQLRASLYVNEFDTTLAAHNEVNAARVVDVRRHVIGPLVYGGNVAATIPWASVATTVGMDFMHETWPGMKLLTQTTVRQPDGSSAVNRGDWVRTGPTRYQTNIGLFLSNEWNPAPKWTVSAGGRFDWYRSDVGLSPLPSPDLLPAFRAAQNNQQTALTGSLGLSYRATERVELLGSVGNSFRMPWIFDMFDAGFTGTSYTFPNPQLKPERGTNVDVGARLHFDNATVGLTAFRSNFRDFIESVDTMYLGLPATQRRNVGRARVQGLESDWRWQVTHALNLYGSASYLHATNQVTHRPLPSIATLSGLMGLQYVGPNEAYALSGELQWAKGQNRYDDRREYPAGGFGVVNLYAQLQLDKLGMPQLGNTQAVLGISNLFDRAYRTAATASNVNYAMTGQNPLLQPGRSFNLTLRTRF</sequence>
<evidence type="ECO:0000256" key="14">
    <source>
        <dbReference type="SAM" id="SignalP"/>
    </source>
</evidence>
<evidence type="ECO:0000256" key="9">
    <source>
        <dbReference type="ARBA" id="ARBA00023170"/>
    </source>
</evidence>
<dbReference type="RefSeq" id="WP_175141493.1">
    <property type="nucleotide sequence ID" value="NZ_CADIKZ010000011.1"/>
</dbReference>
<dbReference type="InterPro" id="IPR039426">
    <property type="entry name" value="TonB-dep_rcpt-like"/>
</dbReference>
<evidence type="ECO:0000256" key="11">
    <source>
        <dbReference type="PROSITE-ProRule" id="PRU01360"/>
    </source>
</evidence>